<evidence type="ECO:0000256" key="1">
    <source>
        <dbReference type="ARBA" id="ARBA00004251"/>
    </source>
</evidence>
<evidence type="ECO:0000313" key="15">
    <source>
        <dbReference type="Proteomes" id="UP000316079"/>
    </source>
</evidence>
<evidence type="ECO:0000259" key="13">
    <source>
        <dbReference type="PROSITE" id="PS50835"/>
    </source>
</evidence>
<dbReference type="InterPro" id="IPR007110">
    <property type="entry name" value="Ig-like_dom"/>
</dbReference>
<dbReference type="InterPro" id="IPR013106">
    <property type="entry name" value="Ig_V-set"/>
</dbReference>
<feature type="region of interest" description="Disordered" evidence="11">
    <location>
        <begin position="134"/>
        <end position="154"/>
    </location>
</feature>
<keyword evidence="8" id="KW-0675">Receptor</keyword>
<keyword evidence="4 12" id="KW-0732">Signal</keyword>
<dbReference type="InterPro" id="IPR003599">
    <property type="entry name" value="Ig_sub"/>
</dbReference>
<feature type="compositionally biased region" description="Basic and acidic residues" evidence="11">
    <location>
        <begin position="142"/>
        <end position="153"/>
    </location>
</feature>
<dbReference type="Gene3D" id="2.60.40.10">
    <property type="entry name" value="Immunoglobulins"/>
    <property type="match status" value="1"/>
</dbReference>
<evidence type="ECO:0000256" key="9">
    <source>
        <dbReference type="ARBA" id="ARBA00023180"/>
    </source>
</evidence>
<proteinExistence type="predicted"/>
<dbReference type="PROSITE" id="PS50835">
    <property type="entry name" value="IG_LIKE"/>
    <property type="match status" value="1"/>
</dbReference>
<dbReference type="InterPro" id="IPR013783">
    <property type="entry name" value="Ig-like_fold"/>
</dbReference>
<organism evidence="14 15">
    <name type="scientific">Danionella cerebrum</name>
    <dbReference type="NCBI Taxonomy" id="2873325"/>
    <lineage>
        <taxon>Eukaryota</taxon>
        <taxon>Metazoa</taxon>
        <taxon>Chordata</taxon>
        <taxon>Craniata</taxon>
        <taxon>Vertebrata</taxon>
        <taxon>Euteleostomi</taxon>
        <taxon>Actinopterygii</taxon>
        <taxon>Neopterygii</taxon>
        <taxon>Teleostei</taxon>
        <taxon>Ostariophysi</taxon>
        <taxon>Cypriniformes</taxon>
        <taxon>Danionidae</taxon>
        <taxon>Danioninae</taxon>
        <taxon>Danionella</taxon>
    </lineage>
</organism>
<keyword evidence="10" id="KW-0393">Immunoglobulin domain</keyword>
<keyword evidence="7" id="KW-1015">Disulfide bond</keyword>
<feature type="signal peptide" evidence="12">
    <location>
        <begin position="1"/>
        <end position="27"/>
    </location>
</feature>
<comment type="subcellular location">
    <subcellularLocation>
        <location evidence="1">Cell membrane</location>
        <topology evidence="1">Single-pass type I membrane protein</topology>
    </subcellularLocation>
</comment>
<dbReference type="SMART" id="SM00409">
    <property type="entry name" value="IG"/>
    <property type="match status" value="1"/>
</dbReference>
<dbReference type="GO" id="GO:0007166">
    <property type="term" value="P:cell surface receptor signaling pathway"/>
    <property type="evidence" value="ECO:0007669"/>
    <property type="project" value="TreeGrafter"/>
</dbReference>
<evidence type="ECO:0000256" key="12">
    <source>
        <dbReference type="SAM" id="SignalP"/>
    </source>
</evidence>
<protein>
    <recommendedName>
        <fullName evidence="13">Ig-like domain-containing protein</fullName>
    </recommendedName>
</protein>
<reference evidence="14 15" key="1">
    <citation type="journal article" date="2019" name="Sci. Data">
        <title>Hybrid genome assembly and annotation of Danionella translucida.</title>
        <authorList>
            <person name="Kadobianskyi M."/>
            <person name="Schulze L."/>
            <person name="Schuelke M."/>
            <person name="Judkewitz B."/>
        </authorList>
    </citation>
    <scope>NUCLEOTIDE SEQUENCE [LARGE SCALE GENOMIC DNA]</scope>
    <source>
        <strain evidence="14 15">Bolton</strain>
    </source>
</reference>
<evidence type="ECO:0000313" key="14">
    <source>
        <dbReference type="EMBL" id="TRZ03832.1"/>
    </source>
</evidence>
<evidence type="ECO:0000256" key="11">
    <source>
        <dbReference type="SAM" id="MobiDB-lite"/>
    </source>
</evidence>
<keyword evidence="9" id="KW-0325">Glycoprotein</keyword>
<evidence type="ECO:0000256" key="5">
    <source>
        <dbReference type="ARBA" id="ARBA00022989"/>
    </source>
</evidence>
<dbReference type="InterPro" id="IPR036179">
    <property type="entry name" value="Ig-like_dom_sf"/>
</dbReference>
<dbReference type="Proteomes" id="UP000316079">
    <property type="component" value="Unassembled WGS sequence"/>
</dbReference>
<sequence>MAFETLTMAMCFLEIGVFTSIIPEVSPQVIVEGILGESVILPCLSTDKDHKLQNIEVKWRDSNGERVYNIIKGRESVVSQDLRYRNRVKSFSDEYLKGNFSIELTNLTLTDAGDFICYITHAFEHPSVRLNINASTGGKNSSRKDVNPEKEPEVDNNIQTGIVLGMYLCGQSKLDFR</sequence>
<evidence type="ECO:0000256" key="10">
    <source>
        <dbReference type="ARBA" id="ARBA00023319"/>
    </source>
</evidence>
<evidence type="ECO:0000256" key="6">
    <source>
        <dbReference type="ARBA" id="ARBA00023136"/>
    </source>
</evidence>
<evidence type="ECO:0000256" key="8">
    <source>
        <dbReference type="ARBA" id="ARBA00023170"/>
    </source>
</evidence>
<dbReference type="GO" id="GO:0042102">
    <property type="term" value="P:positive regulation of T cell proliferation"/>
    <property type="evidence" value="ECO:0007669"/>
    <property type="project" value="TreeGrafter"/>
</dbReference>
<dbReference type="AlphaFoldDB" id="A0A553RNS2"/>
<keyword evidence="2" id="KW-1003">Cell membrane</keyword>
<keyword evidence="5" id="KW-1133">Transmembrane helix</keyword>
<dbReference type="PANTHER" id="PTHR25466:SF14">
    <property type="entry name" value="BUTYROPHILIN SUBFAMILY 2 MEMBER A2-LIKE-RELATED"/>
    <property type="match status" value="1"/>
</dbReference>
<dbReference type="OrthoDB" id="9898017at2759"/>
<dbReference type="InterPro" id="IPR051713">
    <property type="entry name" value="T-cell_Activation_Regulation"/>
</dbReference>
<dbReference type="STRING" id="623744.A0A553RNS2"/>
<evidence type="ECO:0000256" key="4">
    <source>
        <dbReference type="ARBA" id="ARBA00022729"/>
    </source>
</evidence>
<dbReference type="SUPFAM" id="SSF48726">
    <property type="entry name" value="Immunoglobulin"/>
    <property type="match status" value="1"/>
</dbReference>
<keyword evidence="6" id="KW-0472">Membrane</keyword>
<dbReference type="FunFam" id="2.60.40.10:FF:000142">
    <property type="entry name" value="V-set domain-containing T-cell activation inhibitor 1"/>
    <property type="match status" value="1"/>
</dbReference>
<keyword evidence="3" id="KW-0812">Transmembrane</keyword>
<feature type="domain" description="Ig-like" evidence="13">
    <location>
        <begin position="23"/>
        <end position="133"/>
    </location>
</feature>
<dbReference type="GO" id="GO:0042130">
    <property type="term" value="P:negative regulation of T cell proliferation"/>
    <property type="evidence" value="ECO:0007669"/>
    <property type="project" value="TreeGrafter"/>
</dbReference>
<evidence type="ECO:0000256" key="2">
    <source>
        <dbReference type="ARBA" id="ARBA00022475"/>
    </source>
</evidence>
<dbReference type="Pfam" id="PF07686">
    <property type="entry name" value="V-set"/>
    <property type="match status" value="1"/>
</dbReference>
<evidence type="ECO:0000256" key="3">
    <source>
        <dbReference type="ARBA" id="ARBA00022692"/>
    </source>
</evidence>
<evidence type="ECO:0000256" key="7">
    <source>
        <dbReference type="ARBA" id="ARBA00023157"/>
    </source>
</evidence>
<accession>A0A553RNS2</accession>
<feature type="chain" id="PRO_5022171938" description="Ig-like domain-containing protein" evidence="12">
    <location>
        <begin position="28"/>
        <end position="177"/>
    </location>
</feature>
<name>A0A553RNS2_9TELE</name>
<keyword evidence="15" id="KW-1185">Reference proteome</keyword>
<dbReference type="PANTHER" id="PTHR25466">
    <property type="entry name" value="T-LYMPHOCYTE ACTIVATION ANTIGEN"/>
    <property type="match status" value="1"/>
</dbReference>
<dbReference type="GO" id="GO:0009897">
    <property type="term" value="C:external side of plasma membrane"/>
    <property type="evidence" value="ECO:0007669"/>
    <property type="project" value="TreeGrafter"/>
</dbReference>
<dbReference type="GO" id="GO:0031295">
    <property type="term" value="P:T cell costimulation"/>
    <property type="evidence" value="ECO:0007669"/>
    <property type="project" value="TreeGrafter"/>
</dbReference>
<dbReference type="GO" id="GO:0006955">
    <property type="term" value="P:immune response"/>
    <property type="evidence" value="ECO:0007669"/>
    <property type="project" value="TreeGrafter"/>
</dbReference>
<gene>
    <name evidence="14" type="ORF">DNTS_012482</name>
</gene>
<dbReference type="GO" id="GO:0071222">
    <property type="term" value="P:cellular response to lipopolysaccharide"/>
    <property type="evidence" value="ECO:0007669"/>
    <property type="project" value="TreeGrafter"/>
</dbReference>
<comment type="caution">
    <text evidence="14">The sequence shown here is derived from an EMBL/GenBank/DDBJ whole genome shotgun (WGS) entry which is preliminary data.</text>
</comment>
<dbReference type="EMBL" id="SRMA01003499">
    <property type="protein sequence ID" value="TRZ03832.1"/>
    <property type="molecule type" value="Genomic_DNA"/>
</dbReference>